<proteinExistence type="predicted"/>
<comment type="caution">
    <text evidence="2">The sequence shown here is derived from an EMBL/GenBank/DDBJ whole genome shotgun (WGS) entry which is preliminary data.</text>
</comment>
<dbReference type="Proteomes" id="UP000624325">
    <property type="component" value="Unassembled WGS sequence"/>
</dbReference>
<evidence type="ECO:0000313" key="3">
    <source>
        <dbReference type="Proteomes" id="UP000624325"/>
    </source>
</evidence>
<reference evidence="2 3" key="1">
    <citation type="submission" date="2021-01" db="EMBL/GenBank/DDBJ databases">
        <title>Whole genome shotgun sequence of Asanoa iriomotensis NBRC 100142.</title>
        <authorList>
            <person name="Komaki H."/>
            <person name="Tamura T."/>
        </authorList>
    </citation>
    <scope>NUCLEOTIDE SEQUENCE [LARGE SCALE GENOMIC DNA]</scope>
    <source>
        <strain evidence="2 3">NBRC 100142</strain>
    </source>
</reference>
<keyword evidence="3" id="KW-1185">Reference proteome</keyword>
<dbReference type="RefSeq" id="WP_203702329.1">
    <property type="nucleotide sequence ID" value="NZ_BAAALU010000028.1"/>
</dbReference>
<evidence type="ECO:0000313" key="2">
    <source>
        <dbReference type="EMBL" id="GIF56504.1"/>
    </source>
</evidence>
<evidence type="ECO:0000256" key="1">
    <source>
        <dbReference type="SAM" id="SignalP"/>
    </source>
</evidence>
<keyword evidence="1" id="KW-0732">Signal</keyword>
<accession>A0ABQ4C166</accession>
<gene>
    <name evidence="2" type="ORF">Air01nite_25990</name>
</gene>
<sequence>MKLIRGRHAGAGLSVVAGAIAMVALAASPAAASPVFCGASRGLTAQTAIDGALDDARNSAQSMGYYGECTLVEPPAVFETWTDPYFGHLFRASVQVTCLL</sequence>
<feature type="chain" id="PRO_5046182136" evidence="1">
    <location>
        <begin position="33"/>
        <end position="100"/>
    </location>
</feature>
<dbReference type="EMBL" id="BONC01000015">
    <property type="protein sequence ID" value="GIF56504.1"/>
    <property type="molecule type" value="Genomic_DNA"/>
</dbReference>
<feature type="signal peptide" evidence="1">
    <location>
        <begin position="1"/>
        <end position="32"/>
    </location>
</feature>
<name>A0ABQ4C166_9ACTN</name>
<organism evidence="2 3">
    <name type="scientific">Asanoa iriomotensis</name>
    <dbReference type="NCBI Taxonomy" id="234613"/>
    <lineage>
        <taxon>Bacteria</taxon>
        <taxon>Bacillati</taxon>
        <taxon>Actinomycetota</taxon>
        <taxon>Actinomycetes</taxon>
        <taxon>Micromonosporales</taxon>
        <taxon>Micromonosporaceae</taxon>
        <taxon>Asanoa</taxon>
    </lineage>
</organism>
<protein>
    <submittedName>
        <fullName evidence="2">Uncharacterized protein</fullName>
    </submittedName>
</protein>